<evidence type="ECO:0000313" key="2">
    <source>
        <dbReference type="Proteomes" id="UP001140087"/>
    </source>
</evidence>
<evidence type="ECO:0000313" key="1">
    <source>
        <dbReference type="EMBL" id="KAJ2802761.1"/>
    </source>
</evidence>
<comment type="caution">
    <text evidence="1">The sequence shown here is derived from an EMBL/GenBank/DDBJ whole genome shotgun (WGS) entry which is preliminary data.</text>
</comment>
<keyword evidence="2" id="KW-1185">Reference proteome</keyword>
<reference evidence="1" key="1">
    <citation type="submission" date="2022-07" db="EMBL/GenBank/DDBJ databases">
        <title>Phylogenomic reconstructions and comparative analyses of Kickxellomycotina fungi.</title>
        <authorList>
            <person name="Reynolds N.K."/>
            <person name="Stajich J.E."/>
            <person name="Barry K."/>
            <person name="Grigoriev I.V."/>
            <person name="Crous P."/>
            <person name="Smith M.E."/>
        </authorList>
    </citation>
    <scope>NUCLEOTIDE SEQUENCE</scope>
    <source>
        <strain evidence="1">BCRC 34780</strain>
    </source>
</reference>
<protein>
    <submittedName>
        <fullName evidence="1">Uncharacterized protein</fullName>
    </submittedName>
</protein>
<proteinExistence type="predicted"/>
<name>A0ACC1L7I8_9FUNG</name>
<organism evidence="1 2">
    <name type="scientific">Coemansia helicoidea</name>
    <dbReference type="NCBI Taxonomy" id="1286919"/>
    <lineage>
        <taxon>Eukaryota</taxon>
        <taxon>Fungi</taxon>
        <taxon>Fungi incertae sedis</taxon>
        <taxon>Zoopagomycota</taxon>
        <taxon>Kickxellomycotina</taxon>
        <taxon>Kickxellomycetes</taxon>
        <taxon>Kickxellales</taxon>
        <taxon>Kickxellaceae</taxon>
        <taxon>Coemansia</taxon>
    </lineage>
</organism>
<accession>A0ACC1L7I8</accession>
<dbReference type="EMBL" id="JANBUN010000570">
    <property type="protein sequence ID" value="KAJ2802761.1"/>
    <property type="molecule type" value="Genomic_DNA"/>
</dbReference>
<sequence>MPASQYASVLKDKVAIVTGAASGMGKLLVERLVACGAQVLLVDISPTLQQLADELNSRREKSAEWLTCDLSQTQTIQEALECAVGHFGHVDIVVNNAGIINKASLFQQPDHTDLERVMRVNLIAPMEGTRIAVRYFQSTGRRGVVLNTASVAGLTPTSFMETYGTSKAGLLFFTAACKDLAPLVRVNAVAPYFVDTPLVSGSAVLNERPMLLKFGMLQPEQVVDAMLQAICDESLAGDTLVVYSNRDPVRLTMYDDQALSVVSGIAMGVLGKLHAGVGRVVSAISRKVMG</sequence>
<dbReference type="Proteomes" id="UP001140087">
    <property type="component" value="Unassembled WGS sequence"/>
</dbReference>
<gene>
    <name evidence="1" type="ORF">H4R21_002294</name>
</gene>